<evidence type="ECO:0000313" key="3">
    <source>
        <dbReference type="Proteomes" id="UP000789901"/>
    </source>
</evidence>
<organism evidence="2 3">
    <name type="scientific">Gigaspora margarita</name>
    <dbReference type="NCBI Taxonomy" id="4874"/>
    <lineage>
        <taxon>Eukaryota</taxon>
        <taxon>Fungi</taxon>
        <taxon>Fungi incertae sedis</taxon>
        <taxon>Mucoromycota</taxon>
        <taxon>Glomeromycotina</taxon>
        <taxon>Glomeromycetes</taxon>
        <taxon>Diversisporales</taxon>
        <taxon>Gigasporaceae</taxon>
        <taxon>Gigaspora</taxon>
    </lineage>
</organism>
<gene>
    <name evidence="2" type="ORF">GMARGA_LOCUS27592</name>
</gene>
<proteinExistence type="predicted"/>
<comment type="caution">
    <text evidence="2">The sequence shown here is derived from an EMBL/GenBank/DDBJ whole genome shotgun (WGS) entry which is preliminary data.</text>
</comment>
<keyword evidence="3" id="KW-1185">Reference proteome</keyword>
<sequence length="169" mass="19755">IDVYEDNGRIFLSNDALILELASKVQQIDIKNRKITELKNTVNKLQRVNSTLQEEMKCYTEDSNEHDTDEVQAEGSRAAYEHTDEVQTEGIEQLTNFEEKALIYQEKLQKIKEVLLDPKNTILYTSTFRFWAKNKLQKIVDSYIVLHHTGQKETWNRISSKWGYSGKIL</sequence>
<evidence type="ECO:0000313" key="2">
    <source>
        <dbReference type="EMBL" id="CAG8820528.1"/>
    </source>
</evidence>
<protein>
    <submittedName>
        <fullName evidence="2">19178_t:CDS:1</fullName>
    </submittedName>
</protein>
<evidence type="ECO:0000256" key="1">
    <source>
        <dbReference type="SAM" id="Coils"/>
    </source>
</evidence>
<dbReference type="EMBL" id="CAJVQB010033986">
    <property type="protein sequence ID" value="CAG8820528.1"/>
    <property type="molecule type" value="Genomic_DNA"/>
</dbReference>
<feature type="non-terminal residue" evidence="2">
    <location>
        <position position="1"/>
    </location>
</feature>
<accession>A0ABN7W7I6</accession>
<name>A0ABN7W7I6_GIGMA</name>
<feature type="coiled-coil region" evidence="1">
    <location>
        <begin position="28"/>
        <end position="62"/>
    </location>
</feature>
<dbReference type="Proteomes" id="UP000789901">
    <property type="component" value="Unassembled WGS sequence"/>
</dbReference>
<keyword evidence="1" id="KW-0175">Coiled coil</keyword>
<reference evidence="2 3" key="1">
    <citation type="submission" date="2021-06" db="EMBL/GenBank/DDBJ databases">
        <authorList>
            <person name="Kallberg Y."/>
            <person name="Tangrot J."/>
            <person name="Rosling A."/>
        </authorList>
    </citation>
    <scope>NUCLEOTIDE SEQUENCE [LARGE SCALE GENOMIC DNA]</scope>
    <source>
        <strain evidence="2 3">120-4 pot B 10/14</strain>
    </source>
</reference>